<feature type="region of interest" description="Disordered" evidence="1">
    <location>
        <begin position="92"/>
        <end position="131"/>
    </location>
</feature>
<feature type="compositionally biased region" description="Polar residues" evidence="1">
    <location>
        <begin position="113"/>
        <end position="125"/>
    </location>
</feature>
<evidence type="ECO:0000256" key="1">
    <source>
        <dbReference type="SAM" id="MobiDB-lite"/>
    </source>
</evidence>
<dbReference type="HOGENOM" id="CLU_147864_0_0_5"/>
<evidence type="ECO:0000259" key="3">
    <source>
        <dbReference type="Pfam" id="PF13670"/>
    </source>
</evidence>
<dbReference type="AlphaFoldDB" id="A0A011UXL3"/>
<keyword evidence="2" id="KW-0732">Signal</keyword>
<feature type="chain" id="PRO_5001463572" description="PepSY domain-containing protein" evidence="2">
    <location>
        <begin position="23"/>
        <end position="131"/>
    </location>
</feature>
<dbReference type="STRING" id="69279.BG36_01965"/>
<gene>
    <name evidence="4" type="ORF">BG36_01965</name>
</gene>
<evidence type="ECO:0000313" key="5">
    <source>
        <dbReference type="Proteomes" id="UP000019849"/>
    </source>
</evidence>
<dbReference type="eggNOG" id="COG5591">
    <property type="taxonomic scope" value="Bacteria"/>
</dbReference>
<reference evidence="4 5" key="1">
    <citation type="submission" date="2014-02" db="EMBL/GenBank/DDBJ databases">
        <title>Aquamicrobium defluvii Genome sequencing.</title>
        <authorList>
            <person name="Wang X."/>
        </authorList>
    </citation>
    <scope>NUCLEOTIDE SEQUENCE [LARGE SCALE GENOMIC DNA]</scope>
    <source>
        <strain evidence="4 5">W13Z1</strain>
    </source>
</reference>
<proteinExistence type="predicted"/>
<dbReference type="EMBL" id="JENY01000001">
    <property type="protein sequence ID" value="EXL10618.1"/>
    <property type="molecule type" value="Genomic_DNA"/>
</dbReference>
<organism evidence="4 5">
    <name type="scientific">Aquamicrobium defluvii</name>
    <dbReference type="NCBI Taxonomy" id="69279"/>
    <lineage>
        <taxon>Bacteria</taxon>
        <taxon>Pseudomonadati</taxon>
        <taxon>Pseudomonadota</taxon>
        <taxon>Alphaproteobacteria</taxon>
        <taxon>Hyphomicrobiales</taxon>
        <taxon>Phyllobacteriaceae</taxon>
        <taxon>Aquamicrobium</taxon>
    </lineage>
</organism>
<comment type="caution">
    <text evidence="4">The sequence shown here is derived from an EMBL/GenBank/DDBJ whole genome shotgun (WGS) entry which is preliminary data.</text>
</comment>
<dbReference type="Proteomes" id="UP000019849">
    <property type="component" value="Unassembled WGS sequence"/>
</dbReference>
<accession>A0A011UXL3</accession>
<dbReference type="Pfam" id="PF13670">
    <property type="entry name" value="PepSY_2"/>
    <property type="match status" value="1"/>
</dbReference>
<sequence length="131" mass="14633">MMKQMAAAILVLAFAGSGTARADDDCHVPMEQWQPREAVQTMADGRGWTVARIKIDDGCYEIRGTDKDGRPFKSKIDPATLEIVKLRYRVRDDDRHGARRQRTQDTGAETARETPTNGIFGTNTRPKAVVK</sequence>
<protein>
    <recommendedName>
        <fullName evidence="3">PepSY domain-containing protein</fullName>
    </recommendedName>
</protein>
<dbReference type="InterPro" id="IPR025711">
    <property type="entry name" value="PepSY"/>
</dbReference>
<name>A0A011UXL3_9HYPH</name>
<evidence type="ECO:0000313" key="4">
    <source>
        <dbReference type="EMBL" id="EXL10618.1"/>
    </source>
</evidence>
<evidence type="ECO:0000256" key="2">
    <source>
        <dbReference type="SAM" id="SignalP"/>
    </source>
</evidence>
<dbReference type="PATRIC" id="fig|69279.3.peg.397"/>
<feature type="domain" description="PepSY" evidence="3">
    <location>
        <begin position="7"/>
        <end position="85"/>
    </location>
</feature>
<feature type="signal peptide" evidence="2">
    <location>
        <begin position="1"/>
        <end position="22"/>
    </location>
</feature>
<dbReference type="RefSeq" id="WP_035022841.1">
    <property type="nucleotide sequence ID" value="NZ_KK073877.1"/>
</dbReference>